<dbReference type="AlphaFoldDB" id="A0A1L9SSD6"/>
<protein>
    <submittedName>
        <fullName evidence="1">Uncharacterized protein</fullName>
    </submittedName>
</protein>
<dbReference type="VEuPathDB" id="FungiDB:ASPZODRAFT_1104119"/>
<gene>
    <name evidence="1" type="ORF">ASPZODRAFT_1104119</name>
</gene>
<sequence length="232" mass="26289">MAASCFTGQQLDNDLVILIASLLNAANVPNILWGNYLLTIYGVPTVVDGVSFIVPDESIDISFSTLSEAGFLPCSQGLECQHSNSPYCKPYKHLHIDDELEVSLFRESDLLWEFPDLKSSQYTDPNIISASDERLPSATLGRGRGRFLCPSPVRIPSPVRYCEALIFLLCRDYETVRRSYWMALLTYLVEYVDGMDIFNEEDLRDGFRQFYHALKMADPVMFSFLKGLRETA</sequence>
<dbReference type="GeneID" id="34607459"/>
<dbReference type="SUPFAM" id="SSF81301">
    <property type="entry name" value="Nucleotidyltransferase"/>
    <property type="match status" value="1"/>
</dbReference>
<proteinExistence type="predicted"/>
<dbReference type="EMBL" id="KV878337">
    <property type="protein sequence ID" value="OJJ50089.1"/>
    <property type="molecule type" value="Genomic_DNA"/>
</dbReference>
<dbReference type="RefSeq" id="XP_022584599.1">
    <property type="nucleotide sequence ID" value="XM_022720994.1"/>
</dbReference>
<accession>A0A1L9SSD6</accession>
<keyword evidence="2" id="KW-1185">Reference proteome</keyword>
<dbReference type="InterPro" id="IPR043519">
    <property type="entry name" value="NT_sf"/>
</dbReference>
<reference evidence="2" key="1">
    <citation type="journal article" date="2017" name="Genome Biol.">
        <title>Comparative genomics reveals high biological diversity and specific adaptations in the industrially and medically important fungal genus Aspergillus.</title>
        <authorList>
            <person name="de Vries R.P."/>
            <person name="Riley R."/>
            <person name="Wiebenga A."/>
            <person name="Aguilar-Osorio G."/>
            <person name="Amillis S."/>
            <person name="Uchima C.A."/>
            <person name="Anderluh G."/>
            <person name="Asadollahi M."/>
            <person name="Askin M."/>
            <person name="Barry K."/>
            <person name="Battaglia E."/>
            <person name="Bayram O."/>
            <person name="Benocci T."/>
            <person name="Braus-Stromeyer S.A."/>
            <person name="Caldana C."/>
            <person name="Canovas D."/>
            <person name="Cerqueira G.C."/>
            <person name="Chen F."/>
            <person name="Chen W."/>
            <person name="Choi C."/>
            <person name="Clum A."/>
            <person name="Dos Santos R.A."/>
            <person name="Damasio A.R."/>
            <person name="Diallinas G."/>
            <person name="Emri T."/>
            <person name="Fekete E."/>
            <person name="Flipphi M."/>
            <person name="Freyberg S."/>
            <person name="Gallo A."/>
            <person name="Gournas C."/>
            <person name="Habgood R."/>
            <person name="Hainaut M."/>
            <person name="Harispe M.L."/>
            <person name="Henrissat B."/>
            <person name="Hilden K.S."/>
            <person name="Hope R."/>
            <person name="Hossain A."/>
            <person name="Karabika E."/>
            <person name="Karaffa L."/>
            <person name="Karanyi Z."/>
            <person name="Krasevec N."/>
            <person name="Kuo A."/>
            <person name="Kusch H."/>
            <person name="LaButti K."/>
            <person name="Lagendijk E.L."/>
            <person name="Lapidus A."/>
            <person name="Levasseur A."/>
            <person name="Lindquist E."/>
            <person name="Lipzen A."/>
            <person name="Logrieco A.F."/>
            <person name="MacCabe A."/>
            <person name="Maekelae M.R."/>
            <person name="Malavazi I."/>
            <person name="Melin P."/>
            <person name="Meyer V."/>
            <person name="Mielnichuk N."/>
            <person name="Miskei M."/>
            <person name="Molnar A.P."/>
            <person name="Mule G."/>
            <person name="Ngan C.Y."/>
            <person name="Orejas M."/>
            <person name="Orosz E."/>
            <person name="Ouedraogo J.P."/>
            <person name="Overkamp K.M."/>
            <person name="Park H.-S."/>
            <person name="Perrone G."/>
            <person name="Piumi F."/>
            <person name="Punt P.J."/>
            <person name="Ram A.F."/>
            <person name="Ramon A."/>
            <person name="Rauscher S."/>
            <person name="Record E."/>
            <person name="Riano-Pachon D.M."/>
            <person name="Robert V."/>
            <person name="Roehrig J."/>
            <person name="Ruller R."/>
            <person name="Salamov A."/>
            <person name="Salih N.S."/>
            <person name="Samson R.A."/>
            <person name="Sandor E."/>
            <person name="Sanguinetti M."/>
            <person name="Schuetze T."/>
            <person name="Sepcic K."/>
            <person name="Shelest E."/>
            <person name="Sherlock G."/>
            <person name="Sophianopoulou V."/>
            <person name="Squina F.M."/>
            <person name="Sun H."/>
            <person name="Susca A."/>
            <person name="Todd R.B."/>
            <person name="Tsang A."/>
            <person name="Unkles S.E."/>
            <person name="van de Wiele N."/>
            <person name="van Rossen-Uffink D."/>
            <person name="Oliveira J.V."/>
            <person name="Vesth T.C."/>
            <person name="Visser J."/>
            <person name="Yu J.-H."/>
            <person name="Zhou M."/>
            <person name="Andersen M.R."/>
            <person name="Archer D.B."/>
            <person name="Baker S.E."/>
            <person name="Benoit I."/>
            <person name="Brakhage A.A."/>
            <person name="Braus G.H."/>
            <person name="Fischer R."/>
            <person name="Frisvad J.C."/>
            <person name="Goldman G.H."/>
            <person name="Houbraken J."/>
            <person name="Oakley B."/>
            <person name="Pocsi I."/>
            <person name="Scazzocchio C."/>
            <person name="Seiboth B."/>
            <person name="vanKuyk P.A."/>
            <person name="Wortman J."/>
            <person name="Dyer P.S."/>
            <person name="Grigoriev I.V."/>
        </authorList>
    </citation>
    <scope>NUCLEOTIDE SEQUENCE [LARGE SCALE GENOMIC DNA]</scope>
    <source>
        <strain evidence="2">CBS 506.65</strain>
    </source>
</reference>
<dbReference type="Proteomes" id="UP000184188">
    <property type="component" value="Unassembled WGS sequence"/>
</dbReference>
<evidence type="ECO:0000313" key="1">
    <source>
        <dbReference type="EMBL" id="OJJ50089.1"/>
    </source>
</evidence>
<evidence type="ECO:0000313" key="2">
    <source>
        <dbReference type="Proteomes" id="UP000184188"/>
    </source>
</evidence>
<dbReference type="OrthoDB" id="4499271at2759"/>
<organism evidence="1 2">
    <name type="scientific">Penicilliopsis zonata CBS 506.65</name>
    <dbReference type="NCBI Taxonomy" id="1073090"/>
    <lineage>
        <taxon>Eukaryota</taxon>
        <taxon>Fungi</taxon>
        <taxon>Dikarya</taxon>
        <taxon>Ascomycota</taxon>
        <taxon>Pezizomycotina</taxon>
        <taxon>Eurotiomycetes</taxon>
        <taxon>Eurotiomycetidae</taxon>
        <taxon>Eurotiales</taxon>
        <taxon>Aspergillaceae</taxon>
        <taxon>Penicilliopsis</taxon>
    </lineage>
</organism>
<name>A0A1L9SSD6_9EURO</name>